<evidence type="ECO:0000259" key="4">
    <source>
        <dbReference type="Pfam" id="PF16113"/>
    </source>
</evidence>
<dbReference type="GO" id="GO:0005829">
    <property type="term" value="C:cytosol"/>
    <property type="evidence" value="ECO:0007669"/>
    <property type="project" value="TreeGrafter"/>
</dbReference>
<evidence type="ECO:0000256" key="2">
    <source>
        <dbReference type="ARBA" id="ARBA00011915"/>
    </source>
</evidence>
<dbReference type="AlphaFoldDB" id="A0A837G8C9"/>
<accession>A0A837G8C9</accession>
<dbReference type="PANTHER" id="PTHR43176:SF3">
    <property type="entry name" value="3-HYDROXYISOBUTYRYL-COA HYDROLASE, MITOCHONDRIAL"/>
    <property type="match status" value="1"/>
</dbReference>
<dbReference type="GO" id="GO:0006574">
    <property type="term" value="P:L-valine catabolic process"/>
    <property type="evidence" value="ECO:0007669"/>
    <property type="project" value="TreeGrafter"/>
</dbReference>
<dbReference type="Pfam" id="PF16113">
    <property type="entry name" value="ECH_2"/>
    <property type="match status" value="1"/>
</dbReference>
<sequence>MTATVHFKELPCQDGNTKIGVATLDNAPSLNALTYDMLALLKEKLESWQEDDSIACVFLEGQGEKAFCAGGDVRTMHDVMRDKSSQEIEAFCTTFFKLEYECDYLIHTYCKPIIAWGEGIIMGGGMGLYMGSSHKVVTPSTRLAMPEVSIGLYPDVGATWFLNRLEPGVGLFLGLTGVMINGSDALDVNLADHMVLSEEKESLVERLLSLLWDEQEDAYEAVTDLLVEFADKVNGHKPDPQMQPFMQDIQRACSASDVVEVSKNILELEGQSKWLDVAKRNHASGSPITSHICFRQLNRYKDLSLADCFRLELNLSVRSGLLGEFREGVRARLIDKDGEPKWQFSRVDNVDEAVIDTLFASLWDEKSHPLAQLGHY</sequence>
<keyword evidence="3" id="KW-0378">Hydrolase</keyword>
<evidence type="ECO:0000256" key="1">
    <source>
        <dbReference type="ARBA" id="ARBA00001709"/>
    </source>
</evidence>
<dbReference type="GO" id="GO:0003860">
    <property type="term" value="F:3-hydroxyisobutyryl-CoA hydrolase activity"/>
    <property type="evidence" value="ECO:0007669"/>
    <property type="project" value="UniProtKB-EC"/>
</dbReference>
<comment type="caution">
    <text evidence="5">The sequence shown here is derived from an EMBL/GenBank/DDBJ whole genome shotgun (WGS) entry which is preliminary data.</text>
</comment>
<dbReference type="InterPro" id="IPR029045">
    <property type="entry name" value="ClpP/crotonase-like_dom_sf"/>
</dbReference>
<feature type="domain" description="Enoyl-CoA hydratase/isomerase" evidence="4">
    <location>
        <begin position="19"/>
        <end position="359"/>
    </location>
</feature>
<proteinExistence type="predicted"/>
<reference evidence="5" key="1">
    <citation type="journal article" date="2015" name="BMC Genomics">
        <title>Genome mining reveals unlocked bioactive potential of marine Gram-negative bacteria.</title>
        <authorList>
            <person name="Machado H."/>
            <person name="Sonnenschein E.C."/>
            <person name="Melchiorsen J."/>
            <person name="Gram L."/>
        </authorList>
    </citation>
    <scope>NUCLEOTIDE SEQUENCE</scope>
    <source>
        <strain evidence="5">S2052</strain>
    </source>
</reference>
<dbReference type="NCBIfam" id="NF004127">
    <property type="entry name" value="PRK05617.1"/>
    <property type="match status" value="1"/>
</dbReference>
<protein>
    <recommendedName>
        <fullName evidence="2">3-hydroxyisobutyryl-CoA hydrolase</fullName>
        <ecNumber evidence="2">3.1.2.4</ecNumber>
    </recommendedName>
</protein>
<name>A0A837G8C9_9VIBR</name>
<organism evidence="5">
    <name type="scientific">Vibrio coralliilyticus</name>
    <dbReference type="NCBI Taxonomy" id="190893"/>
    <lineage>
        <taxon>Bacteria</taxon>
        <taxon>Pseudomonadati</taxon>
        <taxon>Pseudomonadota</taxon>
        <taxon>Gammaproteobacteria</taxon>
        <taxon>Vibrionales</taxon>
        <taxon>Vibrionaceae</taxon>
        <taxon>Vibrio</taxon>
    </lineage>
</organism>
<dbReference type="PANTHER" id="PTHR43176">
    <property type="entry name" value="3-HYDROXYISOBUTYRYL-COA HYDROLASE-RELATED"/>
    <property type="match status" value="1"/>
</dbReference>
<evidence type="ECO:0000313" key="5">
    <source>
        <dbReference type="EMBL" id="KJY73299.1"/>
    </source>
</evidence>
<dbReference type="Gene3D" id="3.90.226.10">
    <property type="entry name" value="2-enoyl-CoA Hydratase, Chain A, domain 1"/>
    <property type="match status" value="1"/>
</dbReference>
<comment type="catalytic activity">
    <reaction evidence="1">
        <text>3-hydroxy-2-methylpropanoyl-CoA + H2O = 3-hydroxy-2-methylpropanoate + CoA + H(+)</text>
        <dbReference type="Rhea" id="RHEA:20888"/>
        <dbReference type="ChEBI" id="CHEBI:11805"/>
        <dbReference type="ChEBI" id="CHEBI:15377"/>
        <dbReference type="ChEBI" id="CHEBI:15378"/>
        <dbReference type="ChEBI" id="CHEBI:57287"/>
        <dbReference type="ChEBI" id="CHEBI:57340"/>
        <dbReference type="EC" id="3.1.2.4"/>
    </reaction>
</comment>
<dbReference type="CDD" id="cd06558">
    <property type="entry name" value="crotonase-like"/>
    <property type="match status" value="1"/>
</dbReference>
<dbReference type="RefSeq" id="WP_045985917.1">
    <property type="nucleotide sequence ID" value="NZ_CP063052.1"/>
</dbReference>
<dbReference type="EC" id="3.1.2.4" evidence="2"/>
<dbReference type="InterPro" id="IPR032259">
    <property type="entry name" value="HIBYL-CoA-H"/>
</dbReference>
<dbReference type="EMBL" id="JXXR01000011">
    <property type="protein sequence ID" value="KJY73299.1"/>
    <property type="molecule type" value="Genomic_DNA"/>
</dbReference>
<gene>
    <name evidence="5" type="ORF">TW71_11050</name>
</gene>
<dbReference type="SUPFAM" id="SSF52096">
    <property type="entry name" value="ClpP/crotonase"/>
    <property type="match status" value="1"/>
</dbReference>
<evidence type="ECO:0000256" key="3">
    <source>
        <dbReference type="ARBA" id="ARBA00022801"/>
    </source>
</evidence>
<dbReference type="InterPro" id="IPR045004">
    <property type="entry name" value="ECH_dom"/>
</dbReference>